<accession>A0ABD0LIE1</accession>
<sequence length="130" mass="15043">WDGGQDYTLINSLIIVKHMTRGLASGMPDFDNTRNGYEFAYHDTHDLLLTIHDNKCYFAYFEDGSAEEYKLYRHRDQVEDLMIKIIEANDTQAVTPSSLDDVRVKFEDLLADFRCMGLDVYTVVFEGELT</sequence>
<name>A0ABD0LIE1_9CAEN</name>
<keyword evidence="2" id="KW-1185">Reference proteome</keyword>
<proteinExistence type="predicted"/>
<evidence type="ECO:0000313" key="2">
    <source>
        <dbReference type="Proteomes" id="UP001519460"/>
    </source>
</evidence>
<organism evidence="1 2">
    <name type="scientific">Batillaria attramentaria</name>
    <dbReference type="NCBI Taxonomy" id="370345"/>
    <lineage>
        <taxon>Eukaryota</taxon>
        <taxon>Metazoa</taxon>
        <taxon>Spiralia</taxon>
        <taxon>Lophotrochozoa</taxon>
        <taxon>Mollusca</taxon>
        <taxon>Gastropoda</taxon>
        <taxon>Caenogastropoda</taxon>
        <taxon>Sorbeoconcha</taxon>
        <taxon>Cerithioidea</taxon>
        <taxon>Batillariidae</taxon>
        <taxon>Batillaria</taxon>
    </lineage>
</organism>
<evidence type="ECO:0000313" key="1">
    <source>
        <dbReference type="EMBL" id="KAK7498991.1"/>
    </source>
</evidence>
<dbReference type="AlphaFoldDB" id="A0ABD0LIE1"/>
<protein>
    <submittedName>
        <fullName evidence="1">Uncharacterized protein</fullName>
    </submittedName>
</protein>
<dbReference type="EMBL" id="JACVVK020000047">
    <property type="protein sequence ID" value="KAK7498991.1"/>
    <property type="molecule type" value="Genomic_DNA"/>
</dbReference>
<comment type="caution">
    <text evidence="1">The sequence shown here is derived from an EMBL/GenBank/DDBJ whole genome shotgun (WGS) entry which is preliminary data.</text>
</comment>
<dbReference type="Proteomes" id="UP001519460">
    <property type="component" value="Unassembled WGS sequence"/>
</dbReference>
<gene>
    <name evidence="1" type="ORF">BaRGS_00009800</name>
</gene>
<reference evidence="1 2" key="1">
    <citation type="journal article" date="2023" name="Sci. Data">
        <title>Genome assembly of the Korean intertidal mud-creeper Batillaria attramentaria.</title>
        <authorList>
            <person name="Patra A.K."/>
            <person name="Ho P.T."/>
            <person name="Jun S."/>
            <person name="Lee S.J."/>
            <person name="Kim Y."/>
            <person name="Won Y.J."/>
        </authorList>
    </citation>
    <scope>NUCLEOTIDE SEQUENCE [LARGE SCALE GENOMIC DNA]</scope>
    <source>
        <strain evidence="1">Wonlab-2016</strain>
    </source>
</reference>
<feature type="non-terminal residue" evidence="1">
    <location>
        <position position="1"/>
    </location>
</feature>